<comment type="caution">
    <text evidence="4">The sequence shown here is derived from an EMBL/GenBank/DDBJ whole genome shotgun (WGS) entry which is preliminary data.</text>
</comment>
<evidence type="ECO:0000313" key="5">
    <source>
        <dbReference type="Proteomes" id="UP001596067"/>
    </source>
</evidence>
<evidence type="ECO:0000313" key="4">
    <source>
        <dbReference type="EMBL" id="MFC5886724.1"/>
    </source>
</evidence>
<feature type="compositionally biased region" description="Low complexity" evidence="1">
    <location>
        <begin position="256"/>
        <end position="309"/>
    </location>
</feature>
<sequence length="356" mass="33874">MSSSVRSAAVVAAATAAVSALIAVPSAHATGPSQAPATPAAASAPAAAQGGKARAVTAELDLDVSLLNKTVDVPVNIALNKVETPAQRSGAAQPEAGGAVLTAKVDGVDQQGPVTLVKADVGRSVVKADAAGASASVKLVNADLHAPGLPATTLLGLESLSASATCPVDGQPAADVVAPARLTVLGKPVTLSLYGPTKVDVPLVGGVSVEFSKRTTTSTTAAASALEVQIEVNPLNLNVAKVTGKITVASVSCEKPTGPASPTTAATPSAAGTAPATGAPAVQPAGDTTAGPTAPAIPATPAARAATGSPSGGGSLAATGGSAVAGPLAAGAAGLLVAGGLALRASRRRAGHARRH</sequence>
<keyword evidence="5" id="KW-1185">Reference proteome</keyword>
<evidence type="ECO:0008006" key="6">
    <source>
        <dbReference type="Google" id="ProtNLM"/>
    </source>
</evidence>
<protein>
    <recommendedName>
        <fullName evidence="6">Gram-positive cocci surface proteins LPxTG domain-containing protein</fullName>
    </recommendedName>
</protein>
<dbReference type="EMBL" id="JBHSOD010000019">
    <property type="protein sequence ID" value="MFC5886724.1"/>
    <property type="molecule type" value="Genomic_DNA"/>
</dbReference>
<accession>A0ABW1EYG8</accession>
<dbReference type="Proteomes" id="UP001596067">
    <property type="component" value="Unassembled WGS sequence"/>
</dbReference>
<name>A0ABW1EYG8_9ACTN</name>
<feature type="transmembrane region" description="Helical" evidence="2">
    <location>
        <begin position="324"/>
        <end position="345"/>
    </location>
</feature>
<evidence type="ECO:0000256" key="2">
    <source>
        <dbReference type="SAM" id="Phobius"/>
    </source>
</evidence>
<keyword evidence="2" id="KW-1133">Transmembrane helix</keyword>
<evidence type="ECO:0000256" key="3">
    <source>
        <dbReference type="SAM" id="SignalP"/>
    </source>
</evidence>
<evidence type="ECO:0000256" key="1">
    <source>
        <dbReference type="SAM" id="MobiDB-lite"/>
    </source>
</evidence>
<keyword evidence="2" id="KW-0812">Transmembrane</keyword>
<reference evidence="5" key="1">
    <citation type="journal article" date="2019" name="Int. J. Syst. Evol. Microbiol.">
        <title>The Global Catalogue of Microorganisms (GCM) 10K type strain sequencing project: providing services to taxonomists for standard genome sequencing and annotation.</title>
        <authorList>
            <consortium name="The Broad Institute Genomics Platform"/>
            <consortium name="The Broad Institute Genome Sequencing Center for Infectious Disease"/>
            <person name="Wu L."/>
            <person name="Ma J."/>
        </authorList>
    </citation>
    <scope>NUCLEOTIDE SEQUENCE [LARGE SCALE GENOMIC DNA]</scope>
    <source>
        <strain evidence="5">CGMCC 4.1469</strain>
    </source>
</reference>
<organism evidence="4 5">
    <name type="scientific">Kitasatospora aburaviensis</name>
    <dbReference type="NCBI Taxonomy" id="67265"/>
    <lineage>
        <taxon>Bacteria</taxon>
        <taxon>Bacillati</taxon>
        <taxon>Actinomycetota</taxon>
        <taxon>Actinomycetes</taxon>
        <taxon>Kitasatosporales</taxon>
        <taxon>Streptomycetaceae</taxon>
        <taxon>Kitasatospora</taxon>
    </lineage>
</organism>
<keyword evidence="2" id="KW-0472">Membrane</keyword>
<keyword evidence="3" id="KW-0732">Signal</keyword>
<feature type="region of interest" description="Disordered" evidence="1">
    <location>
        <begin position="252"/>
        <end position="319"/>
    </location>
</feature>
<feature type="chain" id="PRO_5046242670" description="Gram-positive cocci surface proteins LPxTG domain-containing protein" evidence="3">
    <location>
        <begin position="30"/>
        <end position="356"/>
    </location>
</feature>
<proteinExistence type="predicted"/>
<feature type="signal peptide" evidence="3">
    <location>
        <begin position="1"/>
        <end position="29"/>
    </location>
</feature>
<dbReference type="RefSeq" id="WP_313765980.1">
    <property type="nucleotide sequence ID" value="NZ_BAAAVH010000012.1"/>
</dbReference>
<gene>
    <name evidence="4" type="ORF">ACFP0N_17300</name>
</gene>